<keyword evidence="2" id="KW-0812">Transmembrane</keyword>
<sequence>MRVRSRGRGRRSPLIVVVLLFMLIVWPSYQIYNLLHENDKSVAVERLLYEAAYLNVQMLEGAMREAQASLTAAGWNEWKTNAYAAQYVHERLRQAVGEDRVPELAVFEKMVDLITVVQINGDRQLKEQERKQIADAAAAMPIFVERYGQFMTEQGKVLSSKAEELETLASQILLEASESDTEMSKQQPDKGHE</sequence>
<accession>A0A559IHT4</accession>
<reference evidence="3 4" key="1">
    <citation type="submission" date="2019-07" db="EMBL/GenBank/DDBJ databases">
        <authorList>
            <person name="Kim J."/>
        </authorList>
    </citation>
    <scope>NUCLEOTIDE SEQUENCE [LARGE SCALE GENOMIC DNA]</scope>
    <source>
        <strain evidence="3 4">N4</strain>
    </source>
</reference>
<proteinExistence type="predicted"/>
<feature type="region of interest" description="Disordered" evidence="1">
    <location>
        <begin position="174"/>
        <end position="193"/>
    </location>
</feature>
<evidence type="ECO:0008006" key="5">
    <source>
        <dbReference type="Google" id="ProtNLM"/>
    </source>
</evidence>
<evidence type="ECO:0000256" key="2">
    <source>
        <dbReference type="SAM" id="Phobius"/>
    </source>
</evidence>
<evidence type="ECO:0000256" key="1">
    <source>
        <dbReference type="SAM" id="MobiDB-lite"/>
    </source>
</evidence>
<organism evidence="3 4">
    <name type="scientific">Paenibacillus agilis</name>
    <dbReference type="NCBI Taxonomy" id="3020863"/>
    <lineage>
        <taxon>Bacteria</taxon>
        <taxon>Bacillati</taxon>
        <taxon>Bacillota</taxon>
        <taxon>Bacilli</taxon>
        <taxon>Bacillales</taxon>
        <taxon>Paenibacillaceae</taxon>
        <taxon>Paenibacillus</taxon>
    </lineage>
</organism>
<keyword evidence="2" id="KW-0472">Membrane</keyword>
<protein>
    <recommendedName>
        <fullName evidence="5">S-adenosylmethionine decarboxylase</fullName>
    </recommendedName>
</protein>
<keyword evidence="2" id="KW-1133">Transmembrane helix</keyword>
<comment type="caution">
    <text evidence="3">The sequence shown here is derived from an EMBL/GenBank/DDBJ whole genome shotgun (WGS) entry which is preliminary data.</text>
</comment>
<gene>
    <name evidence="3" type="ORF">FPZ44_22415</name>
</gene>
<dbReference type="AlphaFoldDB" id="A0A559IHT4"/>
<dbReference type="EMBL" id="VNJK01000004">
    <property type="protein sequence ID" value="TVX87237.1"/>
    <property type="molecule type" value="Genomic_DNA"/>
</dbReference>
<dbReference type="Proteomes" id="UP000318102">
    <property type="component" value="Unassembled WGS sequence"/>
</dbReference>
<feature type="transmembrane region" description="Helical" evidence="2">
    <location>
        <begin position="12"/>
        <end position="32"/>
    </location>
</feature>
<keyword evidence="4" id="KW-1185">Reference proteome</keyword>
<evidence type="ECO:0000313" key="3">
    <source>
        <dbReference type="EMBL" id="TVX87237.1"/>
    </source>
</evidence>
<dbReference type="RefSeq" id="WP_144994127.1">
    <property type="nucleotide sequence ID" value="NZ_VNJK01000004.1"/>
</dbReference>
<evidence type="ECO:0000313" key="4">
    <source>
        <dbReference type="Proteomes" id="UP000318102"/>
    </source>
</evidence>
<dbReference type="OrthoDB" id="2594503at2"/>
<name>A0A559IHT4_9BACL</name>